<dbReference type="Proteomes" id="UP000245626">
    <property type="component" value="Unassembled WGS sequence"/>
</dbReference>
<gene>
    <name evidence="1" type="ORF">IE53DRAFT_385311</name>
</gene>
<evidence type="ECO:0000313" key="2">
    <source>
        <dbReference type="Proteomes" id="UP000245626"/>
    </source>
</evidence>
<sequence>MWIISTLLLLISYLAWSIQVLLSPPLRLTRPNPQVPTIPIWVSLLPLFRRWFGLPPLGQDLLYQRYLSPRLERIGAAWIFFGGRWNLLVNDPEAIKQVLNRFEKSGNHIKIPNSVIARLTGSNIISENGQKWKKFRKVLGRPISSPPSDLVDFQTSVDNLFQRIDRSKGKDSLLVNPLLQRYSMDTLCRVLFRVDLGFLSDESPPPELHATHTLVKQNIFDPFFLSFPMLDEEPWVKLFPQRRRARSYVDRLETQLVKALTGKDRGEVSEGTGGSSQKSILLEEMSRAVMEGRWTRREFIDNVKSEKNPYSRHIPL</sequence>
<name>A0ACD0P2L4_9BASI</name>
<evidence type="ECO:0000313" key="1">
    <source>
        <dbReference type="EMBL" id="PWN52266.1"/>
    </source>
</evidence>
<dbReference type="EMBL" id="KZ819787">
    <property type="protein sequence ID" value="PWN52266.1"/>
    <property type="molecule type" value="Genomic_DNA"/>
</dbReference>
<reference evidence="1 2" key="1">
    <citation type="journal article" date="2018" name="Mol. Biol. Evol.">
        <title>Broad Genomic Sampling Reveals a Smut Pathogenic Ancestry of the Fungal Clade Ustilaginomycotina.</title>
        <authorList>
            <person name="Kijpornyongpan T."/>
            <person name="Mondo S.J."/>
            <person name="Barry K."/>
            <person name="Sandor L."/>
            <person name="Lee J."/>
            <person name="Lipzen A."/>
            <person name="Pangilinan J."/>
            <person name="LaButti K."/>
            <person name="Hainaut M."/>
            <person name="Henrissat B."/>
            <person name="Grigoriev I.V."/>
            <person name="Spatafora J.W."/>
            <person name="Aime M.C."/>
        </authorList>
    </citation>
    <scope>NUCLEOTIDE SEQUENCE [LARGE SCALE GENOMIC DNA]</scope>
    <source>
        <strain evidence="1 2">SA 807</strain>
    </source>
</reference>
<keyword evidence="2" id="KW-1185">Reference proteome</keyword>
<proteinExistence type="predicted"/>
<accession>A0ACD0P2L4</accession>
<protein>
    <submittedName>
        <fullName evidence="1">Uncharacterized protein</fullName>
    </submittedName>
</protein>
<organism evidence="1 2">
    <name type="scientific">Violaceomyces palustris</name>
    <dbReference type="NCBI Taxonomy" id="1673888"/>
    <lineage>
        <taxon>Eukaryota</taxon>
        <taxon>Fungi</taxon>
        <taxon>Dikarya</taxon>
        <taxon>Basidiomycota</taxon>
        <taxon>Ustilaginomycotina</taxon>
        <taxon>Ustilaginomycetes</taxon>
        <taxon>Violaceomycetales</taxon>
        <taxon>Violaceomycetaceae</taxon>
        <taxon>Violaceomyces</taxon>
    </lineage>
</organism>